<evidence type="ECO:0000313" key="2">
    <source>
        <dbReference type="Proteomes" id="UP000188318"/>
    </source>
</evidence>
<dbReference type="VEuPathDB" id="FungiDB:ASPCADRAFT_202571"/>
<dbReference type="EMBL" id="KV907493">
    <property type="protein sequence ID" value="OOG00739.1"/>
    <property type="molecule type" value="Genomic_DNA"/>
</dbReference>
<gene>
    <name evidence="1" type="ORF">ASPCADRAFT_202571</name>
</gene>
<reference evidence="2" key="1">
    <citation type="journal article" date="2017" name="Genome Biol.">
        <title>Comparative genomics reveals high biological diversity and specific adaptations in the industrially and medically important fungal genus Aspergillus.</title>
        <authorList>
            <person name="de Vries R.P."/>
            <person name="Riley R."/>
            <person name="Wiebenga A."/>
            <person name="Aguilar-Osorio G."/>
            <person name="Amillis S."/>
            <person name="Uchima C.A."/>
            <person name="Anderluh G."/>
            <person name="Asadollahi M."/>
            <person name="Askin M."/>
            <person name="Barry K."/>
            <person name="Battaglia E."/>
            <person name="Bayram O."/>
            <person name="Benocci T."/>
            <person name="Braus-Stromeyer S.A."/>
            <person name="Caldana C."/>
            <person name="Canovas D."/>
            <person name="Cerqueira G.C."/>
            <person name="Chen F."/>
            <person name="Chen W."/>
            <person name="Choi C."/>
            <person name="Clum A."/>
            <person name="Dos Santos R.A."/>
            <person name="Damasio A.R."/>
            <person name="Diallinas G."/>
            <person name="Emri T."/>
            <person name="Fekete E."/>
            <person name="Flipphi M."/>
            <person name="Freyberg S."/>
            <person name="Gallo A."/>
            <person name="Gournas C."/>
            <person name="Habgood R."/>
            <person name="Hainaut M."/>
            <person name="Harispe M.L."/>
            <person name="Henrissat B."/>
            <person name="Hilden K.S."/>
            <person name="Hope R."/>
            <person name="Hossain A."/>
            <person name="Karabika E."/>
            <person name="Karaffa L."/>
            <person name="Karanyi Z."/>
            <person name="Krasevec N."/>
            <person name="Kuo A."/>
            <person name="Kusch H."/>
            <person name="LaButti K."/>
            <person name="Lagendijk E.L."/>
            <person name="Lapidus A."/>
            <person name="Levasseur A."/>
            <person name="Lindquist E."/>
            <person name="Lipzen A."/>
            <person name="Logrieco A.F."/>
            <person name="MacCabe A."/>
            <person name="Maekelae M.R."/>
            <person name="Malavazi I."/>
            <person name="Melin P."/>
            <person name="Meyer V."/>
            <person name="Mielnichuk N."/>
            <person name="Miskei M."/>
            <person name="Molnar A.P."/>
            <person name="Mule G."/>
            <person name="Ngan C.Y."/>
            <person name="Orejas M."/>
            <person name="Orosz E."/>
            <person name="Ouedraogo J.P."/>
            <person name="Overkamp K.M."/>
            <person name="Park H.-S."/>
            <person name="Perrone G."/>
            <person name="Piumi F."/>
            <person name="Punt P.J."/>
            <person name="Ram A.F."/>
            <person name="Ramon A."/>
            <person name="Rauscher S."/>
            <person name="Record E."/>
            <person name="Riano-Pachon D.M."/>
            <person name="Robert V."/>
            <person name="Roehrig J."/>
            <person name="Ruller R."/>
            <person name="Salamov A."/>
            <person name="Salih N.S."/>
            <person name="Samson R.A."/>
            <person name="Sandor E."/>
            <person name="Sanguinetti M."/>
            <person name="Schuetze T."/>
            <person name="Sepcic K."/>
            <person name="Shelest E."/>
            <person name="Sherlock G."/>
            <person name="Sophianopoulou V."/>
            <person name="Squina F.M."/>
            <person name="Sun H."/>
            <person name="Susca A."/>
            <person name="Todd R.B."/>
            <person name="Tsang A."/>
            <person name="Unkles S.E."/>
            <person name="van de Wiele N."/>
            <person name="van Rossen-Uffink D."/>
            <person name="Oliveira J.V."/>
            <person name="Vesth T.C."/>
            <person name="Visser J."/>
            <person name="Yu J.-H."/>
            <person name="Zhou M."/>
            <person name="Andersen M.R."/>
            <person name="Archer D.B."/>
            <person name="Baker S.E."/>
            <person name="Benoit I."/>
            <person name="Brakhage A.A."/>
            <person name="Braus G.H."/>
            <person name="Fischer R."/>
            <person name="Frisvad J.C."/>
            <person name="Goldman G.H."/>
            <person name="Houbraken J."/>
            <person name="Oakley B."/>
            <person name="Pocsi I."/>
            <person name="Scazzocchio C."/>
            <person name="Seiboth B."/>
            <person name="vanKuyk P.A."/>
            <person name="Wortman J."/>
            <person name="Dyer P.S."/>
            <person name="Grigoriev I.V."/>
        </authorList>
    </citation>
    <scope>NUCLEOTIDE SEQUENCE [LARGE SCALE GENOMIC DNA]</scope>
    <source>
        <strain evidence="2">ITEM 5010</strain>
    </source>
</reference>
<sequence length="74" mass="8235">MQQLSARAGRVVHLRRAQPACSSPEQSWSKCLKQRTGGTLANRDGSQHRCCALPQRTIEFDRSLDAEQSSLPAR</sequence>
<name>A0A1R3S1Y1_ASPC5</name>
<protein>
    <submittedName>
        <fullName evidence="1">Uncharacterized protein</fullName>
    </submittedName>
</protein>
<organism evidence="1 2">
    <name type="scientific">Aspergillus carbonarius (strain ITEM 5010)</name>
    <dbReference type="NCBI Taxonomy" id="602072"/>
    <lineage>
        <taxon>Eukaryota</taxon>
        <taxon>Fungi</taxon>
        <taxon>Dikarya</taxon>
        <taxon>Ascomycota</taxon>
        <taxon>Pezizomycotina</taxon>
        <taxon>Eurotiomycetes</taxon>
        <taxon>Eurotiomycetidae</taxon>
        <taxon>Eurotiales</taxon>
        <taxon>Aspergillaceae</taxon>
        <taxon>Aspergillus</taxon>
        <taxon>Aspergillus subgen. Circumdati</taxon>
    </lineage>
</organism>
<dbReference type="AlphaFoldDB" id="A0A1R3S1Y1"/>
<evidence type="ECO:0000313" key="1">
    <source>
        <dbReference type="EMBL" id="OOG00739.1"/>
    </source>
</evidence>
<proteinExistence type="predicted"/>
<accession>A0A1R3S1Y1</accession>
<keyword evidence="2" id="KW-1185">Reference proteome</keyword>
<dbReference type="Proteomes" id="UP000188318">
    <property type="component" value="Unassembled WGS sequence"/>
</dbReference>